<dbReference type="Proteomes" id="UP001266305">
    <property type="component" value="Unassembled WGS sequence"/>
</dbReference>
<protein>
    <recommendedName>
        <fullName evidence="2">Fibronectin type-III domain-containing protein</fullName>
    </recommendedName>
</protein>
<dbReference type="InterPro" id="IPR013783">
    <property type="entry name" value="Ig-like_fold"/>
</dbReference>
<accession>A0ABQ9UR23</accession>
<evidence type="ECO:0000256" key="1">
    <source>
        <dbReference type="SAM" id="MobiDB-lite"/>
    </source>
</evidence>
<dbReference type="InterPro" id="IPR003961">
    <property type="entry name" value="FN3_dom"/>
</dbReference>
<proteinExistence type="predicted"/>
<feature type="region of interest" description="Disordered" evidence="1">
    <location>
        <begin position="131"/>
        <end position="162"/>
    </location>
</feature>
<evidence type="ECO:0000259" key="2">
    <source>
        <dbReference type="PROSITE" id="PS50853"/>
    </source>
</evidence>
<dbReference type="PROSITE" id="PS50853">
    <property type="entry name" value="FN3"/>
    <property type="match status" value="1"/>
</dbReference>
<dbReference type="InterPro" id="IPR036116">
    <property type="entry name" value="FN3_sf"/>
</dbReference>
<feature type="compositionally biased region" description="Low complexity" evidence="1">
    <location>
        <begin position="131"/>
        <end position="140"/>
    </location>
</feature>
<keyword evidence="4" id="KW-1185">Reference proteome</keyword>
<name>A0ABQ9UR23_SAGOE</name>
<organism evidence="3 4">
    <name type="scientific">Saguinus oedipus</name>
    <name type="common">Cotton-top tamarin</name>
    <name type="synonym">Oedipomidas oedipus</name>
    <dbReference type="NCBI Taxonomy" id="9490"/>
    <lineage>
        <taxon>Eukaryota</taxon>
        <taxon>Metazoa</taxon>
        <taxon>Chordata</taxon>
        <taxon>Craniata</taxon>
        <taxon>Vertebrata</taxon>
        <taxon>Euteleostomi</taxon>
        <taxon>Mammalia</taxon>
        <taxon>Eutheria</taxon>
        <taxon>Euarchontoglires</taxon>
        <taxon>Primates</taxon>
        <taxon>Haplorrhini</taxon>
        <taxon>Platyrrhini</taxon>
        <taxon>Cebidae</taxon>
        <taxon>Callitrichinae</taxon>
        <taxon>Saguinus</taxon>
    </lineage>
</organism>
<comment type="caution">
    <text evidence="3">The sequence shown here is derived from an EMBL/GenBank/DDBJ whole genome shotgun (WGS) entry which is preliminary data.</text>
</comment>
<feature type="region of interest" description="Disordered" evidence="1">
    <location>
        <begin position="1"/>
        <end position="45"/>
    </location>
</feature>
<feature type="domain" description="Fibronectin type-III" evidence="2">
    <location>
        <begin position="39"/>
        <end position="138"/>
    </location>
</feature>
<sequence>MQKYPASTPSPVPQAHASKQVVVPASRNSQAKKGKVPGPPAGIKAVPSSASSVVVSWLPPTKPNGVIRKYTIFCSSPGSGQPVWAWRRCRSSALHECLYKEQAEGEERHGKAKRRHRHLWARNESQARGGLVSGSLASSLTPEQSPWSPSPPPAAGDIGNLPPSSSCLRFPIRQYHTRPADVMRTSFL</sequence>
<dbReference type="SUPFAM" id="SSF49265">
    <property type="entry name" value="Fibronectin type III"/>
    <property type="match status" value="1"/>
</dbReference>
<evidence type="ECO:0000313" key="4">
    <source>
        <dbReference type="Proteomes" id="UP001266305"/>
    </source>
</evidence>
<dbReference type="Gene3D" id="2.60.40.10">
    <property type="entry name" value="Immunoglobulins"/>
    <property type="match status" value="1"/>
</dbReference>
<dbReference type="Pfam" id="PF00041">
    <property type="entry name" value="fn3"/>
    <property type="match status" value="1"/>
</dbReference>
<gene>
    <name evidence="3" type="ORF">P7K49_020877</name>
</gene>
<dbReference type="EMBL" id="JASSZA010000010">
    <property type="protein sequence ID" value="KAK2099529.1"/>
    <property type="molecule type" value="Genomic_DNA"/>
</dbReference>
<evidence type="ECO:0000313" key="3">
    <source>
        <dbReference type="EMBL" id="KAK2099529.1"/>
    </source>
</evidence>
<reference evidence="3 4" key="1">
    <citation type="submission" date="2023-05" db="EMBL/GenBank/DDBJ databases">
        <title>B98-5 Cell Line De Novo Hybrid Assembly: An Optical Mapping Approach.</title>
        <authorList>
            <person name="Kananen K."/>
            <person name="Auerbach J.A."/>
            <person name="Kautto E."/>
            <person name="Blachly J.S."/>
        </authorList>
    </citation>
    <scope>NUCLEOTIDE SEQUENCE [LARGE SCALE GENOMIC DNA]</scope>
    <source>
        <strain evidence="3">B95-8</strain>
        <tissue evidence="3">Cell line</tissue>
    </source>
</reference>